<dbReference type="CDD" id="cd02972">
    <property type="entry name" value="DsbA_family"/>
    <property type="match status" value="1"/>
</dbReference>
<dbReference type="InterPro" id="IPR036249">
    <property type="entry name" value="Thioredoxin-like_sf"/>
</dbReference>
<dbReference type="InterPro" id="IPR012336">
    <property type="entry name" value="Thioredoxin-like_fold"/>
</dbReference>
<reference evidence="2" key="1">
    <citation type="submission" date="2022-12" db="EMBL/GenBank/DDBJ databases">
        <title>Reference genome sequencing for broad-spectrum identification of bacterial and archaeal isolates by mass spectrometry.</title>
        <authorList>
            <person name="Sekiguchi Y."/>
            <person name="Tourlousse D.M."/>
        </authorList>
    </citation>
    <scope>NUCLEOTIDE SEQUENCE</scope>
    <source>
        <strain evidence="2">ASRB1</strain>
    </source>
</reference>
<name>A0A9W6FW07_9BACT</name>
<keyword evidence="3" id="KW-1185">Reference proteome</keyword>
<dbReference type="PANTHER" id="PTHR36450:SF1">
    <property type="entry name" value="THIOREDOXIN"/>
    <property type="match status" value="1"/>
</dbReference>
<gene>
    <name evidence="2" type="ORF">DAMNIGENAA_33530</name>
</gene>
<dbReference type="AlphaFoldDB" id="A0A9W6FW07"/>
<dbReference type="Gene3D" id="3.40.30.10">
    <property type="entry name" value="Glutaredoxin"/>
    <property type="match status" value="1"/>
</dbReference>
<dbReference type="Proteomes" id="UP001144372">
    <property type="component" value="Unassembled WGS sequence"/>
</dbReference>
<sequence length="51" mass="5390">MGSDAVVEYAADLAEIARQGVFSTPAVVIDGKVKVSGKVPSKEEIRSWLGK</sequence>
<evidence type="ECO:0000313" key="3">
    <source>
        <dbReference type="Proteomes" id="UP001144372"/>
    </source>
</evidence>
<evidence type="ECO:0000313" key="2">
    <source>
        <dbReference type="EMBL" id="GLI35920.1"/>
    </source>
</evidence>
<dbReference type="EMBL" id="BSDR01000001">
    <property type="protein sequence ID" value="GLI35920.1"/>
    <property type="molecule type" value="Genomic_DNA"/>
</dbReference>
<proteinExistence type="predicted"/>
<protein>
    <recommendedName>
        <fullName evidence="1">Thioredoxin-like fold domain-containing protein</fullName>
    </recommendedName>
</protein>
<dbReference type="RefSeq" id="WP_281796020.1">
    <property type="nucleotide sequence ID" value="NZ_BSDR01000001.1"/>
</dbReference>
<accession>A0A9W6FW07</accession>
<comment type="caution">
    <text evidence="2">The sequence shown here is derived from an EMBL/GenBank/DDBJ whole genome shotgun (WGS) entry which is preliminary data.</text>
</comment>
<dbReference type="InterPro" id="IPR005243">
    <property type="entry name" value="THIRX-like_proc"/>
</dbReference>
<dbReference type="PANTHER" id="PTHR36450">
    <property type="entry name" value="THIOREDOXIN"/>
    <property type="match status" value="1"/>
</dbReference>
<dbReference type="Pfam" id="PF13192">
    <property type="entry name" value="Thioredoxin_3"/>
    <property type="match status" value="1"/>
</dbReference>
<organism evidence="2 3">
    <name type="scientific">Desulforhabdus amnigena</name>
    <dbReference type="NCBI Taxonomy" id="40218"/>
    <lineage>
        <taxon>Bacteria</taxon>
        <taxon>Pseudomonadati</taxon>
        <taxon>Thermodesulfobacteriota</taxon>
        <taxon>Syntrophobacteria</taxon>
        <taxon>Syntrophobacterales</taxon>
        <taxon>Syntrophobacteraceae</taxon>
        <taxon>Desulforhabdus</taxon>
    </lineage>
</organism>
<evidence type="ECO:0000259" key="1">
    <source>
        <dbReference type="Pfam" id="PF13192"/>
    </source>
</evidence>
<feature type="domain" description="Thioredoxin-like fold" evidence="1">
    <location>
        <begin position="2"/>
        <end position="49"/>
    </location>
</feature>
<dbReference type="SUPFAM" id="SSF52833">
    <property type="entry name" value="Thioredoxin-like"/>
    <property type="match status" value="1"/>
</dbReference>